<sequence length="476" mass="52564">MRNSAKHKIGTRCGRLPASLAVLRHTARARDCGIAAGVVMRVIFPSVWVLLAVFSPRACPEIGPSDPPELESGADGEYRLGPPFLQLPVFLHSRVPLLDMAELSPARAPGLDRLPQRVREVLVPIPELSQRGGIESGPSRLRVACSSKQMRVKVSREMPGSGGALRLGTCAASWSTEQHLYFRYELHQCGTRTQIINNRVVFSNTLHYTPDETQGSTGSSSAFSIPVQCHFNRFHYSYKIGYVPQVQTQRLFKPIKPQGGIRLTSHDAQWNRLDPAEGYVIGHPMYFEAEVGSVSEGERLFVQSCHVTVNSSHISTPRITIIDNYGCMIDSKSTVGSRFIKSSRRNAVRFSIDAFVLKGKQAKHLYMHCELSVSSENPTETSKFCSYNRTTDRWEELYGDDAVCSCCNATCLPGAPPAAAGGDPSGPRLMVVDEYIKGRESVEILVDTNKAEPPPTAPRTKGEEPRRTFEKVFGLD</sequence>
<keyword evidence="11 17" id="KW-1133">Transmembrane helix</keyword>
<evidence type="ECO:0000256" key="14">
    <source>
        <dbReference type="ARBA" id="ARBA00023180"/>
    </source>
</evidence>
<evidence type="ECO:0000256" key="4">
    <source>
        <dbReference type="ARBA" id="ARBA00017980"/>
    </source>
</evidence>
<dbReference type="InterPro" id="IPR048290">
    <property type="entry name" value="ZP_chr"/>
</dbReference>
<name>A0A8T2KLE5_ASTMX</name>
<evidence type="ECO:0000256" key="8">
    <source>
        <dbReference type="ARBA" id="ARBA00022685"/>
    </source>
</evidence>
<dbReference type="Proteomes" id="UP000752171">
    <property type="component" value="Unassembled WGS sequence"/>
</dbReference>
<dbReference type="PANTHER" id="PTHR11576:SF26">
    <property type="entry name" value="ZONA PELLUCIDA GLYCOPROTEIN 3D TANDEM DUPLICATE 2"/>
    <property type="match status" value="1"/>
</dbReference>
<keyword evidence="12 17" id="KW-0472">Membrane</keyword>
<evidence type="ECO:0000256" key="17">
    <source>
        <dbReference type="SAM" id="Phobius"/>
    </source>
</evidence>
<dbReference type="InterPro" id="IPR055356">
    <property type="entry name" value="ZP-N"/>
</dbReference>
<dbReference type="GO" id="GO:0032190">
    <property type="term" value="F:acrosin binding"/>
    <property type="evidence" value="ECO:0007669"/>
    <property type="project" value="TreeGrafter"/>
</dbReference>
<evidence type="ECO:0000256" key="5">
    <source>
        <dbReference type="ARBA" id="ARBA00022475"/>
    </source>
</evidence>
<dbReference type="GO" id="GO:0031012">
    <property type="term" value="C:extracellular matrix"/>
    <property type="evidence" value="ECO:0007669"/>
    <property type="project" value="TreeGrafter"/>
</dbReference>
<evidence type="ECO:0000313" key="20">
    <source>
        <dbReference type="Proteomes" id="UP000752171"/>
    </source>
</evidence>
<feature type="transmembrane region" description="Helical" evidence="17">
    <location>
        <begin position="34"/>
        <end position="54"/>
    </location>
</feature>
<evidence type="ECO:0000256" key="1">
    <source>
        <dbReference type="ARBA" id="ARBA00004251"/>
    </source>
</evidence>
<dbReference type="AlphaFoldDB" id="A0A8T2KLE5"/>
<proteinExistence type="inferred from homology"/>
<dbReference type="GO" id="GO:2000344">
    <property type="term" value="P:positive regulation of acrosome reaction"/>
    <property type="evidence" value="ECO:0007669"/>
    <property type="project" value="TreeGrafter"/>
</dbReference>
<dbReference type="PRINTS" id="PR00023">
    <property type="entry name" value="ZPELLUCIDA"/>
</dbReference>
<keyword evidence="13" id="KW-1015">Disulfide bond</keyword>
<dbReference type="EMBL" id="JAICCE010000026">
    <property type="protein sequence ID" value="KAG9259537.1"/>
    <property type="molecule type" value="Genomic_DNA"/>
</dbReference>
<reference evidence="19 20" key="1">
    <citation type="submission" date="2021-07" db="EMBL/GenBank/DDBJ databases">
        <authorList>
            <person name="Imarazene B."/>
            <person name="Zahm M."/>
            <person name="Klopp C."/>
            <person name="Cabau C."/>
            <person name="Beille S."/>
            <person name="Jouanno E."/>
            <person name="Castinel A."/>
            <person name="Lluch J."/>
            <person name="Gil L."/>
            <person name="Kuchtly C."/>
            <person name="Lopez Roques C."/>
            <person name="Donnadieu C."/>
            <person name="Parrinello H."/>
            <person name="Journot L."/>
            <person name="Du K."/>
            <person name="Schartl M."/>
            <person name="Retaux S."/>
            <person name="Guiguen Y."/>
        </authorList>
    </citation>
    <scope>NUCLEOTIDE SEQUENCE [LARGE SCALE GENOMIC DNA]</scope>
    <source>
        <strain evidence="19">Pach_M1</strain>
        <tissue evidence="19">Testis</tissue>
    </source>
</reference>
<dbReference type="PROSITE" id="PS51034">
    <property type="entry name" value="ZP_2"/>
    <property type="match status" value="1"/>
</dbReference>
<keyword evidence="9 17" id="KW-0812">Transmembrane</keyword>
<evidence type="ECO:0000259" key="18">
    <source>
        <dbReference type="PROSITE" id="PS51034"/>
    </source>
</evidence>
<dbReference type="InterPro" id="IPR001507">
    <property type="entry name" value="ZP_dom"/>
</dbReference>
<evidence type="ECO:0000256" key="2">
    <source>
        <dbReference type="ARBA" id="ARBA00004498"/>
    </source>
</evidence>
<evidence type="ECO:0000256" key="7">
    <source>
        <dbReference type="ARBA" id="ARBA00022530"/>
    </source>
</evidence>
<dbReference type="GO" id="GO:0035803">
    <property type="term" value="P:egg coat formation"/>
    <property type="evidence" value="ECO:0007669"/>
    <property type="project" value="TreeGrafter"/>
</dbReference>
<keyword evidence="7" id="KW-0272">Extracellular matrix</keyword>
<evidence type="ECO:0000256" key="10">
    <source>
        <dbReference type="ARBA" id="ARBA00022729"/>
    </source>
</evidence>
<feature type="domain" description="ZP" evidence="18">
    <location>
        <begin position="144"/>
        <end position="392"/>
    </location>
</feature>
<comment type="similarity">
    <text evidence="3">Belongs to the ZP domain family. ZPC subfamily.</text>
</comment>
<evidence type="ECO:0000256" key="13">
    <source>
        <dbReference type="ARBA" id="ARBA00023157"/>
    </source>
</evidence>
<keyword evidence="10" id="KW-0732">Signal</keyword>
<dbReference type="FunFam" id="2.60.40.4100:FF:000002">
    <property type="entry name" value="Zona pellucida sperm-binding protein 3"/>
    <property type="match status" value="1"/>
</dbReference>
<accession>A0A8T2KLE5</accession>
<dbReference type="Pfam" id="PF23344">
    <property type="entry name" value="ZP-N"/>
    <property type="match status" value="1"/>
</dbReference>
<dbReference type="Pfam" id="PF00100">
    <property type="entry name" value="Zona_pellucida"/>
    <property type="match status" value="1"/>
</dbReference>
<dbReference type="SMART" id="SM00241">
    <property type="entry name" value="ZP"/>
    <property type="match status" value="1"/>
</dbReference>
<evidence type="ECO:0000256" key="9">
    <source>
        <dbReference type="ARBA" id="ARBA00022692"/>
    </source>
</evidence>
<evidence type="ECO:0000313" key="19">
    <source>
        <dbReference type="EMBL" id="KAG9259537.1"/>
    </source>
</evidence>
<dbReference type="GO" id="GO:0007339">
    <property type="term" value="P:binding of sperm to zona pellucida"/>
    <property type="evidence" value="ECO:0007669"/>
    <property type="project" value="TreeGrafter"/>
</dbReference>
<organism evidence="19 20">
    <name type="scientific">Astyanax mexicanus</name>
    <name type="common">Blind cave fish</name>
    <name type="synonym">Astyanax fasciatus mexicanus</name>
    <dbReference type="NCBI Taxonomy" id="7994"/>
    <lineage>
        <taxon>Eukaryota</taxon>
        <taxon>Metazoa</taxon>
        <taxon>Chordata</taxon>
        <taxon>Craniata</taxon>
        <taxon>Vertebrata</taxon>
        <taxon>Euteleostomi</taxon>
        <taxon>Actinopterygii</taxon>
        <taxon>Neopterygii</taxon>
        <taxon>Teleostei</taxon>
        <taxon>Ostariophysi</taxon>
        <taxon>Characiformes</taxon>
        <taxon>Characoidei</taxon>
        <taxon>Acestrorhamphidae</taxon>
        <taxon>Acestrorhamphinae</taxon>
        <taxon>Astyanax</taxon>
    </lineage>
</organism>
<comment type="caution">
    <text evidence="19">The sequence shown here is derived from an EMBL/GenBank/DDBJ whole genome shotgun (WGS) entry which is preliminary data.</text>
</comment>
<dbReference type="PANTHER" id="PTHR11576">
    <property type="entry name" value="ZONA PELLUCIDA SPERM-BINDING PROTEIN 3"/>
    <property type="match status" value="1"/>
</dbReference>
<dbReference type="FunFam" id="2.60.40.3210:FF:000001">
    <property type="entry name" value="Zona pellucida sperm-binding protein 3"/>
    <property type="match status" value="1"/>
</dbReference>
<evidence type="ECO:0000256" key="16">
    <source>
        <dbReference type="SAM" id="MobiDB-lite"/>
    </source>
</evidence>
<keyword evidence="5" id="KW-1003">Cell membrane</keyword>
<protein>
    <recommendedName>
        <fullName evidence="4">Zona pellucida sperm-binding protein 3</fullName>
    </recommendedName>
    <alternativeName>
        <fullName evidence="15">Zona pellucida glycoprotein 3</fullName>
    </alternativeName>
</protein>
<dbReference type="GO" id="GO:0005886">
    <property type="term" value="C:plasma membrane"/>
    <property type="evidence" value="ECO:0007669"/>
    <property type="project" value="UniProtKB-SubCell"/>
</dbReference>
<keyword evidence="8" id="KW-0165">Cleavage on pair of basic residues</keyword>
<evidence type="ECO:0000256" key="3">
    <source>
        <dbReference type="ARBA" id="ARBA00006735"/>
    </source>
</evidence>
<feature type="region of interest" description="Disordered" evidence="16">
    <location>
        <begin position="448"/>
        <end position="476"/>
    </location>
</feature>
<feature type="compositionally biased region" description="Basic and acidic residues" evidence="16">
    <location>
        <begin position="460"/>
        <end position="470"/>
    </location>
</feature>
<dbReference type="InterPro" id="IPR055355">
    <property type="entry name" value="ZP-C"/>
</dbReference>
<dbReference type="Gene3D" id="2.60.40.4100">
    <property type="entry name" value="Zona pellucida, ZP-C domain"/>
    <property type="match status" value="1"/>
</dbReference>
<gene>
    <name evidence="19" type="primary">ZP3</name>
    <name evidence="19" type="ORF">AMEX_G27835</name>
</gene>
<dbReference type="InterPro" id="IPR042235">
    <property type="entry name" value="ZP-C_dom"/>
</dbReference>
<keyword evidence="6" id="KW-0964">Secreted</keyword>
<evidence type="ECO:0000256" key="12">
    <source>
        <dbReference type="ARBA" id="ARBA00023136"/>
    </source>
</evidence>
<evidence type="ECO:0000256" key="11">
    <source>
        <dbReference type="ARBA" id="ARBA00022989"/>
    </source>
</evidence>
<dbReference type="Gene3D" id="2.60.40.3210">
    <property type="entry name" value="Zona pellucida, ZP-N domain"/>
    <property type="match status" value="1"/>
</dbReference>
<keyword evidence="14" id="KW-0325">Glycoprotein</keyword>
<evidence type="ECO:0000256" key="6">
    <source>
        <dbReference type="ARBA" id="ARBA00022525"/>
    </source>
</evidence>
<comment type="subcellular location">
    <subcellularLocation>
        <location evidence="1">Cell membrane</location>
        <topology evidence="1">Single-pass type I membrane protein</topology>
    </subcellularLocation>
    <subcellularLocation>
        <location evidence="2">Secreted</location>
        <location evidence="2">Extracellular space</location>
        <location evidence="2">Extracellular matrix</location>
    </subcellularLocation>
</comment>
<evidence type="ECO:0000256" key="15">
    <source>
        <dbReference type="ARBA" id="ARBA00030824"/>
    </source>
</evidence>